<dbReference type="GO" id="GO:0005634">
    <property type="term" value="C:nucleus"/>
    <property type="evidence" value="ECO:0007669"/>
    <property type="project" value="TreeGrafter"/>
</dbReference>
<gene>
    <name evidence="7" type="ORF">AKO1_006105</name>
</gene>
<reference evidence="7 8" key="1">
    <citation type="submission" date="2024-03" db="EMBL/GenBank/DDBJ databases">
        <title>The Acrasis kona genome and developmental transcriptomes reveal deep origins of eukaryotic multicellular pathways.</title>
        <authorList>
            <person name="Sheikh S."/>
            <person name="Fu C.-J."/>
            <person name="Brown M.W."/>
            <person name="Baldauf S.L."/>
        </authorList>
    </citation>
    <scope>NUCLEOTIDE SEQUENCE [LARGE SCALE GENOMIC DNA]</scope>
    <source>
        <strain evidence="7 8">ATCC MYA-3509</strain>
    </source>
</reference>
<dbReference type="GO" id="GO:0016579">
    <property type="term" value="P:protein deubiquitination"/>
    <property type="evidence" value="ECO:0007669"/>
    <property type="project" value="InterPro"/>
</dbReference>
<dbReference type="EC" id="3.4.19.12" evidence="3"/>
<evidence type="ECO:0000256" key="2">
    <source>
        <dbReference type="ARBA" id="ARBA00009085"/>
    </source>
</evidence>
<dbReference type="PROSITE" id="PS50235">
    <property type="entry name" value="USP_3"/>
    <property type="match status" value="1"/>
</dbReference>
<name>A0AAW2YI63_9EUKA</name>
<proteinExistence type="inferred from homology"/>
<dbReference type="InterPro" id="IPR050164">
    <property type="entry name" value="Peptidase_C19"/>
</dbReference>
<evidence type="ECO:0000256" key="1">
    <source>
        <dbReference type="ARBA" id="ARBA00000707"/>
    </source>
</evidence>
<dbReference type="GO" id="GO:0004843">
    <property type="term" value="F:cysteine-type deubiquitinase activity"/>
    <property type="evidence" value="ECO:0007669"/>
    <property type="project" value="UniProtKB-EC"/>
</dbReference>
<dbReference type="EMBL" id="JAOPGA020000047">
    <property type="protein sequence ID" value="KAL0476476.1"/>
    <property type="molecule type" value="Genomic_DNA"/>
</dbReference>
<dbReference type="PANTHER" id="PTHR24006">
    <property type="entry name" value="UBIQUITIN CARBOXYL-TERMINAL HYDROLASE"/>
    <property type="match status" value="1"/>
</dbReference>
<accession>A0AAW2YI63</accession>
<keyword evidence="5" id="KW-0378">Hydrolase</keyword>
<evidence type="ECO:0000256" key="5">
    <source>
        <dbReference type="ARBA" id="ARBA00022801"/>
    </source>
</evidence>
<dbReference type="PROSITE" id="PS00973">
    <property type="entry name" value="USP_2"/>
    <property type="match status" value="1"/>
</dbReference>
<comment type="caution">
    <text evidence="7">The sequence shown here is derived from an EMBL/GenBank/DDBJ whole genome shotgun (WGS) entry which is preliminary data.</text>
</comment>
<feature type="domain" description="USP" evidence="6">
    <location>
        <begin position="23"/>
        <end position="355"/>
    </location>
</feature>
<dbReference type="InterPro" id="IPR038765">
    <property type="entry name" value="Papain-like_cys_pep_sf"/>
</dbReference>
<dbReference type="Proteomes" id="UP001431209">
    <property type="component" value="Unassembled WGS sequence"/>
</dbReference>
<dbReference type="GO" id="GO:0006508">
    <property type="term" value="P:proteolysis"/>
    <property type="evidence" value="ECO:0007669"/>
    <property type="project" value="UniProtKB-KW"/>
</dbReference>
<dbReference type="PROSITE" id="PS00972">
    <property type="entry name" value="USP_1"/>
    <property type="match status" value="1"/>
</dbReference>
<dbReference type="GO" id="GO:0005829">
    <property type="term" value="C:cytosol"/>
    <property type="evidence" value="ECO:0007669"/>
    <property type="project" value="TreeGrafter"/>
</dbReference>
<dbReference type="SUPFAM" id="SSF54001">
    <property type="entry name" value="Cysteine proteinases"/>
    <property type="match status" value="1"/>
</dbReference>
<evidence type="ECO:0000313" key="8">
    <source>
        <dbReference type="Proteomes" id="UP001431209"/>
    </source>
</evidence>
<dbReference type="Gene3D" id="3.90.70.10">
    <property type="entry name" value="Cysteine proteinases"/>
    <property type="match status" value="1"/>
</dbReference>
<organism evidence="7 8">
    <name type="scientific">Acrasis kona</name>
    <dbReference type="NCBI Taxonomy" id="1008807"/>
    <lineage>
        <taxon>Eukaryota</taxon>
        <taxon>Discoba</taxon>
        <taxon>Heterolobosea</taxon>
        <taxon>Tetramitia</taxon>
        <taxon>Eutetramitia</taxon>
        <taxon>Acrasidae</taxon>
        <taxon>Acrasis</taxon>
    </lineage>
</organism>
<evidence type="ECO:0000256" key="3">
    <source>
        <dbReference type="ARBA" id="ARBA00012759"/>
    </source>
</evidence>
<protein>
    <recommendedName>
        <fullName evidence="3">ubiquitinyl hydrolase 1</fullName>
        <ecNumber evidence="3">3.4.19.12</ecNumber>
    </recommendedName>
</protein>
<dbReference type="InterPro" id="IPR001394">
    <property type="entry name" value="Peptidase_C19_UCH"/>
</dbReference>
<evidence type="ECO:0000259" key="6">
    <source>
        <dbReference type="PROSITE" id="PS50235"/>
    </source>
</evidence>
<keyword evidence="8" id="KW-1185">Reference proteome</keyword>
<dbReference type="InterPro" id="IPR018200">
    <property type="entry name" value="USP_CS"/>
</dbReference>
<dbReference type="Pfam" id="PF00443">
    <property type="entry name" value="UCH"/>
    <property type="match status" value="1"/>
</dbReference>
<evidence type="ECO:0000256" key="4">
    <source>
        <dbReference type="ARBA" id="ARBA00022670"/>
    </source>
</evidence>
<dbReference type="AlphaFoldDB" id="A0AAW2YI63"/>
<keyword evidence="4" id="KW-0645">Protease</keyword>
<dbReference type="PANTHER" id="PTHR24006:SF733">
    <property type="entry name" value="RE52890P"/>
    <property type="match status" value="1"/>
</dbReference>
<sequence>MGVASSKLEKALGTDFPDSERYFGLDNFGNTCYVNSVVQSLYHCQTFRKEVLDNQQKQPIDVNNMLTSLAELFQILNSQKKKTGSVAPKKFVDQLRSESELFKSNMHQDAQEFLNFLLNAIVENLQKAANKEESKKTLSEDANKVQNKQGKAKQTWVHDIFEGKMTNETRCICCEHVSSREESFFDLSVDICQNSSLTQCLNNFSSMETLRGNNKFHCDRCNSLQEAQKSIKIKKLPQVMAIQLKRFKYSEEIQNNKKLSYRVAFPFELKMCNTSQDCESDPDTPYELFAVVLHVGSGPNHGHYKTVVKSCGKWLLFDDDLVDLVDEKYVRSLYGFPNDFNGTSDTGYILFYKSISHDKEVQHVEKKNEHYEE</sequence>
<comment type="catalytic activity">
    <reaction evidence="1">
        <text>Thiol-dependent hydrolysis of ester, thioester, amide, peptide and isopeptide bonds formed by the C-terminal Gly of ubiquitin (a 76-residue protein attached to proteins as an intracellular targeting signal).</text>
        <dbReference type="EC" id="3.4.19.12"/>
    </reaction>
</comment>
<comment type="similarity">
    <text evidence="2">Belongs to the peptidase C19 family.</text>
</comment>
<evidence type="ECO:0000313" key="7">
    <source>
        <dbReference type="EMBL" id="KAL0476476.1"/>
    </source>
</evidence>
<dbReference type="InterPro" id="IPR028889">
    <property type="entry name" value="USP"/>
</dbReference>